<feature type="domain" description="JmjN" evidence="20">
    <location>
        <begin position="81"/>
        <end position="123"/>
    </location>
</feature>
<dbReference type="Gene3D" id="3.30.40.10">
    <property type="entry name" value="Zinc/RING finger domain, C3HC4 (zinc finger)"/>
    <property type="match status" value="2"/>
</dbReference>
<feature type="region of interest" description="Disordered" evidence="18">
    <location>
        <begin position="995"/>
        <end position="1033"/>
    </location>
</feature>
<dbReference type="Pfam" id="PF02373">
    <property type="entry name" value="JmjC"/>
    <property type="match status" value="1"/>
</dbReference>
<evidence type="ECO:0000313" key="24">
    <source>
        <dbReference type="Proteomes" id="UP000507470"/>
    </source>
</evidence>
<dbReference type="GO" id="GO:0051864">
    <property type="term" value="F:histone H3K36 demethylase activity"/>
    <property type="evidence" value="ECO:0007669"/>
    <property type="project" value="TreeGrafter"/>
</dbReference>
<dbReference type="PROSITE" id="PS51183">
    <property type="entry name" value="JMJN"/>
    <property type="match status" value="1"/>
</dbReference>
<proteinExistence type="inferred from homology"/>
<dbReference type="Gene3D" id="2.30.30.140">
    <property type="match status" value="1"/>
</dbReference>
<dbReference type="SMART" id="SM00249">
    <property type="entry name" value="PHD"/>
    <property type="match status" value="2"/>
</dbReference>
<dbReference type="FunFam" id="3.10.330.70:FF:000001">
    <property type="entry name" value="Putative lysine-specific demethylase 4a"/>
    <property type="match status" value="1"/>
</dbReference>
<dbReference type="SUPFAM" id="SSF57903">
    <property type="entry name" value="FYVE/PHD zinc finger"/>
    <property type="match status" value="1"/>
</dbReference>
<evidence type="ECO:0000259" key="19">
    <source>
        <dbReference type="PROSITE" id="PS50016"/>
    </source>
</evidence>
<keyword evidence="7 17" id="KW-0863">Zinc-finger</keyword>
<feature type="compositionally biased region" description="Basic and acidic residues" evidence="18">
    <location>
        <begin position="479"/>
        <end position="491"/>
    </location>
</feature>
<dbReference type="EC" id="1.14.11.66" evidence="4"/>
<gene>
    <name evidence="23" type="ORF">MCOR_7232</name>
</gene>
<dbReference type="InterPro" id="IPR011011">
    <property type="entry name" value="Znf_FYVE_PHD"/>
</dbReference>
<dbReference type="Gene3D" id="3.10.330.70">
    <property type="match status" value="1"/>
</dbReference>
<dbReference type="PROSITE" id="PS51805">
    <property type="entry name" value="EPHD"/>
    <property type="match status" value="1"/>
</dbReference>
<keyword evidence="8" id="KW-0862">Zinc</keyword>
<dbReference type="InterPro" id="IPR034732">
    <property type="entry name" value="EPHD"/>
</dbReference>
<evidence type="ECO:0000256" key="7">
    <source>
        <dbReference type="ARBA" id="ARBA00022771"/>
    </source>
</evidence>
<dbReference type="Pfam" id="PF02375">
    <property type="entry name" value="JmjN"/>
    <property type="match status" value="1"/>
</dbReference>
<feature type="domain" description="PHD-type" evidence="19">
    <location>
        <begin position="1699"/>
        <end position="1762"/>
    </location>
</feature>
<evidence type="ECO:0000256" key="11">
    <source>
        <dbReference type="ARBA" id="ARBA00023002"/>
    </source>
</evidence>
<feature type="compositionally biased region" description="Low complexity" evidence="18">
    <location>
        <begin position="1513"/>
        <end position="1522"/>
    </location>
</feature>
<dbReference type="InterPro" id="IPR019787">
    <property type="entry name" value="Znf_PHD-finger"/>
</dbReference>
<evidence type="ECO:0000259" key="21">
    <source>
        <dbReference type="PROSITE" id="PS51184"/>
    </source>
</evidence>
<feature type="compositionally biased region" description="Low complexity" evidence="18">
    <location>
        <begin position="1580"/>
        <end position="1590"/>
    </location>
</feature>
<feature type="region of interest" description="Disordered" evidence="18">
    <location>
        <begin position="727"/>
        <end position="814"/>
    </location>
</feature>
<keyword evidence="15" id="KW-0539">Nucleus</keyword>
<dbReference type="CDD" id="cd20392">
    <property type="entry name" value="Tudor_JMJD2_rpt2"/>
    <property type="match status" value="1"/>
</dbReference>
<feature type="compositionally biased region" description="Polar residues" evidence="18">
    <location>
        <begin position="1010"/>
        <end position="1025"/>
    </location>
</feature>
<dbReference type="GO" id="GO:0005634">
    <property type="term" value="C:nucleus"/>
    <property type="evidence" value="ECO:0007669"/>
    <property type="project" value="UniProtKB-SubCell"/>
</dbReference>
<evidence type="ECO:0000256" key="16">
    <source>
        <dbReference type="ARBA" id="ARBA00049349"/>
    </source>
</evidence>
<evidence type="ECO:0000256" key="12">
    <source>
        <dbReference type="ARBA" id="ARBA00023004"/>
    </source>
</evidence>
<feature type="compositionally biased region" description="Basic and acidic residues" evidence="18">
    <location>
        <begin position="514"/>
        <end position="545"/>
    </location>
</feature>
<feature type="compositionally biased region" description="Polar residues" evidence="18">
    <location>
        <begin position="429"/>
        <end position="446"/>
    </location>
</feature>
<dbReference type="GO" id="GO:0140684">
    <property type="term" value="F:histone H3K9me2/H3K9me3 demethylase activity"/>
    <property type="evidence" value="ECO:0007669"/>
    <property type="project" value="UniProtKB-EC"/>
</dbReference>
<sequence>MADNLFDSEIAVSTSEIEKLEYSLKQRFKHSLLNIDHINLSTLKSVNDSRDTLVLISVRMKMKILFRIMESSSGGSNIPKIMVFRPTMEEFKDFSKYIKYIEEQGAHKAGLAKIIPPSEWKPRRNGYDDLEMTIPSPITQVVTGCQGLYQQYNIQKKGLTVKEFEKLANSERYKTPRHFDYEELERKYWKNIAFVNPIYGADISGSLYDPDQNIWNINRLGTILDYVNGDYGIKIEGVNTAYLYFGMWKTTFPWHTEDMDLYSINYVHFGAPKSWYAIPPEHGRRLERLAAGFFPSSYQSCPAFLRHKMTLISPAILKQYSIPFNKITQEAGEFMVTFPFGYHAGYNHGFNCAESTNFATERWIEYGKRCHQCKCRKDGVKISMDTFVKRFQPERYPFWKEGKDIGHHPEDDQSKLYHKNRDTSKLIGANSSGTVSKRHPISTSTEESPKKRGRPKNEDASTDIKSEVTEQKVQNIIKKIKEDMEKKTDDNDKSEDDVDGTNSGSDTEDEEIDICGRDETKNLPSRSKIDMYLEDVRKPKDEKLKHSPKSFQAAFESLVAAKGSSFYLPSQKKDANFKIPKKRKSDESVSSDSLDGQPQKCASTSLSSPTKKTRHDSGEVRNKHRQSYPPSSSCYSFMPLSQQESTTSKEDEFNRLNFLMPTIRWIKQQKMLQNCTSKQGTSPLQMPSPFIQTTTDHLSFSDLSRAQTKDNEIIVYPQGVMVTKQQTTNITPKSPRSQQALSPRLQQALSPRLQQALSPRSQQAISPRSHQAISPRLQQALSPRSQQTLPPKSKQALSPRTHTMLSPKSNPTVSTKVYDPYSKLGLHSLGASIKSEHQYCNSYSDQKSQVLDLSVSTAMSTAKDDMNSPLFRSLLTRDSPSMSTNITVATATVKQEQSTGTIKQELSTSTITSTTETYQNTSASMTAVTQVSNCNSVSDSASGNLMNVSSIVSSSDTTASSVVVKPPMKLTGSQQDLFSNMNQVFELASSVLNPKKEETESEAKDKRLSSTESSISNVSLVQSASDQKRTPGQVRIIQQQPRAAGQSLLSPDINSRQVNVLSSPPRLVQQTNLMGRQNITRGSTVISQNTTSSHRPAFSNVGRVIQNPIRLGSPGNFLPGQNIVLQQNTSQPQTFLVSIPVMTTSGTGAPSMPTTIISSTRASQVNSIVGSVNKGVTESKPAAQPVQANNKASLTVNQLLKASREKAASVKVGSAQQNGNTNTILVSAGNPIVIGSKVVQVQPNLCLNSQTTNPTKTVNVVNVIPTPSQRNVSYILTPSGGAVSGKQVINVSTTPTSTSVVQTASTSKPASAVVKNIVNQTAVKPGSLLSKSVPQFGGSPQFGTTQFLLQGVTQIHPAPAKHFQVDSKTPLFQSIVSKTPSQAISLAKSVNSASIQNSVNKTPISVISPQNVQSSVTSSKSPDTMDSDQAYGAIVSPNKVLQLVPQPIVPISQASSKSETVKPIVPSSNSLMVVKEVESCKEVKKEKPPKKQSLYKGGPNGELLQTIVQTSSYSSFSGSGSKLKGRKSEQSEVSSSDDSPKKIMKRSQQSKQTADEQKKSLKMLTETLKNRLDENQNPTSQSEASYSSSEEVPKRKKRKSGEKTPKVEKRKRNDSEKDIGIEAVVIPTNITTEPWTKPIRDLWQHLLLNFAAEQTFNQTLAKVEPYCSICALFKPLSRISSSKDGIKPAKNLRTLPMIPEMCFACSKDNKRPFAVNSSIDKEGLSQILTCEDCKVTVHASCYGVADIPKNKKNWTCTRCTRNQLSAECCLCCLRGGALKPTTNGKWCHVVCALALPEVKFVNIHKREPINVDTITVERARLKCMFCQPLQNSDKSYGACIQCSNGRCTSSFHVTCAYAAGVMFETSDWPYPVYITCNKHNTKEKVARDRELTELKVGDKAYVKHKNTRYYLCNIVRVEGQTYYSVDFEDGSFSDDLYPEDLDNYDVSDGPPPIGAKVWVKWTDGDLYGATFRGTKDHCMYTIEMADGTEKPHKRDELWLPTEELPKQVKSRLSTATERRFNLFYDDEIEHEIAEHGRRVKPKISYSKLLGDK</sequence>
<comment type="subcellular location">
    <subcellularLocation>
        <location evidence="2">Nucleus</location>
    </subcellularLocation>
</comment>
<feature type="region of interest" description="Disordered" evidence="18">
    <location>
        <begin position="570"/>
        <end position="638"/>
    </location>
</feature>
<dbReference type="Pfam" id="PF13832">
    <property type="entry name" value="zf-HC5HC2H_2"/>
    <property type="match status" value="1"/>
</dbReference>
<evidence type="ECO:0000259" key="20">
    <source>
        <dbReference type="PROSITE" id="PS51183"/>
    </source>
</evidence>
<dbReference type="OrthoDB" id="9547406at2759"/>
<evidence type="ECO:0000256" key="17">
    <source>
        <dbReference type="PROSITE-ProRule" id="PRU00146"/>
    </source>
</evidence>
<evidence type="ECO:0000256" key="10">
    <source>
        <dbReference type="ARBA" id="ARBA00022964"/>
    </source>
</evidence>
<keyword evidence="5" id="KW-0479">Metal-binding</keyword>
<protein>
    <recommendedName>
        <fullName evidence="4">[histone H3]-trimethyl-L-lysine(9) demethylase</fullName>
        <ecNumber evidence="4">1.14.11.66</ecNumber>
    </recommendedName>
</protein>
<organism evidence="23 24">
    <name type="scientific">Mytilus coruscus</name>
    <name type="common">Sea mussel</name>
    <dbReference type="NCBI Taxonomy" id="42192"/>
    <lineage>
        <taxon>Eukaryota</taxon>
        <taxon>Metazoa</taxon>
        <taxon>Spiralia</taxon>
        <taxon>Lophotrochozoa</taxon>
        <taxon>Mollusca</taxon>
        <taxon>Bivalvia</taxon>
        <taxon>Autobranchia</taxon>
        <taxon>Pteriomorphia</taxon>
        <taxon>Mytilida</taxon>
        <taxon>Mytiloidea</taxon>
        <taxon>Mytilidae</taxon>
        <taxon>Mytilinae</taxon>
        <taxon>Mytilus</taxon>
    </lineage>
</organism>
<dbReference type="CDD" id="cd20391">
    <property type="entry name" value="Tudor_JMJD2_rpt1"/>
    <property type="match status" value="1"/>
</dbReference>
<evidence type="ECO:0000256" key="6">
    <source>
        <dbReference type="ARBA" id="ARBA00022737"/>
    </source>
</evidence>
<dbReference type="Proteomes" id="UP000507470">
    <property type="component" value="Unassembled WGS sequence"/>
</dbReference>
<feature type="compositionally biased region" description="Polar residues" evidence="18">
    <location>
        <begin position="628"/>
        <end position="638"/>
    </location>
</feature>
<keyword evidence="14" id="KW-0804">Transcription</keyword>
<keyword evidence="11 23" id="KW-0560">Oxidoreductase</keyword>
<reference evidence="23 24" key="1">
    <citation type="submission" date="2020-06" db="EMBL/GenBank/DDBJ databases">
        <authorList>
            <person name="Li R."/>
            <person name="Bekaert M."/>
        </authorList>
    </citation>
    <scope>NUCLEOTIDE SEQUENCE [LARGE SCALE GENOMIC DNA]</scope>
    <source>
        <strain evidence="24">wild</strain>
    </source>
</reference>
<feature type="compositionally biased region" description="Polar residues" evidence="18">
    <location>
        <begin position="588"/>
        <end position="610"/>
    </location>
</feature>
<feature type="region of interest" description="Disordered" evidence="18">
    <location>
        <begin position="1481"/>
        <end position="1500"/>
    </location>
</feature>
<comment type="similarity">
    <text evidence="3">Belongs to the JHDM3 histone demethylase family.</text>
</comment>
<evidence type="ECO:0000313" key="23">
    <source>
        <dbReference type="EMBL" id="CAC5367245.1"/>
    </source>
</evidence>
<evidence type="ECO:0000256" key="18">
    <source>
        <dbReference type="SAM" id="MobiDB-lite"/>
    </source>
</evidence>
<feature type="domain" description="PHD-type" evidence="22">
    <location>
        <begin position="1765"/>
        <end position="1880"/>
    </location>
</feature>
<dbReference type="SUPFAM" id="SSF63748">
    <property type="entry name" value="Tudor/PWWP/MBT"/>
    <property type="match status" value="2"/>
</dbReference>
<keyword evidence="13" id="KW-0805">Transcription regulation</keyword>
<dbReference type="Pfam" id="PF13831">
    <property type="entry name" value="PHD_2"/>
    <property type="match status" value="1"/>
</dbReference>
<keyword evidence="6" id="KW-0677">Repeat</keyword>
<dbReference type="InterPro" id="IPR001965">
    <property type="entry name" value="Znf_PHD"/>
</dbReference>
<dbReference type="SMART" id="SM00333">
    <property type="entry name" value="TUDOR"/>
    <property type="match status" value="2"/>
</dbReference>
<dbReference type="GO" id="GO:0008270">
    <property type="term" value="F:zinc ion binding"/>
    <property type="evidence" value="ECO:0007669"/>
    <property type="project" value="UniProtKB-KW"/>
</dbReference>
<dbReference type="PANTHER" id="PTHR10694">
    <property type="entry name" value="LYSINE-SPECIFIC DEMETHYLASE"/>
    <property type="match status" value="1"/>
</dbReference>
<feature type="compositionally biased region" description="Basic and acidic residues" evidence="18">
    <location>
        <begin position="447"/>
        <end position="470"/>
    </location>
</feature>
<dbReference type="InterPro" id="IPR002999">
    <property type="entry name" value="Tudor"/>
</dbReference>
<evidence type="ECO:0000256" key="3">
    <source>
        <dbReference type="ARBA" id="ARBA00009711"/>
    </source>
</evidence>
<dbReference type="InterPro" id="IPR003349">
    <property type="entry name" value="JmjN"/>
</dbReference>
<evidence type="ECO:0000256" key="4">
    <source>
        <dbReference type="ARBA" id="ARBA00012900"/>
    </source>
</evidence>
<evidence type="ECO:0000256" key="8">
    <source>
        <dbReference type="ARBA" id="ARBA00022833"/>
    </source>
</evidence>
<dbReference type="SUPFAM" id="SSF51197">
    <property type="entry name" value="Clavaminate synthase-like"/>
    <property type="match status" value="1"/>
</dbReference>
<dbReference type="InterPro" id="IPR019786">
    <property type="entry name" value="Zinc_finger_PHD-type_CS"/>
</dbReference>
<dbReference type="InterPro" id="IPR040477">
    <property type="entry name" value="KDM4-like_Tudor"/>
</dbReference>
<dbReference type="InterPro" id="IPR003347">
    <property type="entry name" value="JmjC_dom"/>
</dbReference>
<evidence type="ECO:0000256" key="1">
    <source>
        <dbReference type="ARBA" id="ARBA00001954"/>
    </source>
</evidence>
<dbReference type="PROSITE" id="PS51184">
    <property type="entry name" value="JMJC"/>
    <property type="match status" value="1"/>
</dbReference>
<evidence type="ECO:0000256" key="15">
    <source>
        <dbReference type="ARBA" id="ARBA00023242"/>
    </source>
</evidence>
<evidence type="ECO:0000256" key="9">
    <source>
        <dbReference type="ARBA" id="ARBA00022853"/>
    </source>
</evidence>
<comment type="cofactor">
    <cofactor evidence="1">
        <name>Fe(2+)</name>
        <dbReference type="ChEBI" id="CHEBI:29033"/>
    </cofactor>
</comment>
<keyword evidence="9" id="KW-0156">Chromatin regulator</keyword>
<dbReference type="Pfam" id="PF18104">
    <property type="entry name" value="Tudor_2"/>
    <property type="match status" value="2"/>
</dbReference>
<name>A0A6J8AIP2_MYTCO</name>
<feature type="compositionally biased region" description="Basic and acidic residues" evidence="18">
    <location>
        <begin position="995"/>
        <end position="1009"/>
    </location>
</feature>
<evidence type="ECO:0000256" key="2">
    <source>
        <dbReference type="ARBA" id="ARBA00004123"/>
    </source>
</evidence>
<feature type="domain" description="JmjC" evidence="21">
    <location>
        <begin position="209"/>
        <end position="375"/>
    </location>
</feature>
<keyword evidence="24" id="KW-1185">Reference proteome</keyword>
<comment type="catalytic activity">
    <reaction evidence="16">
        <text>N(6),N(6),N(6)-trimethyl-L-lysyl(9)-[histone H3] + 2 2-oxoglutarate + 2 O2 = N(6)-methyl-L-lysyl(9)-[histone H3] + 2 formaldehyde + 2 succinate + 2 CO2</text>
        <dbReference type="Rhea" id="RHEA:60200"/>
        <dbReference type="Rhea" id="RHEA-COMP:15538"/>
        <dbReference type="Rhea" id="RHEA-COMP:15542"/>
        <dbReference type="ChEBI" id="CHEBI:15379"/>
        <dbReference type="ChEBI" id="CHEBI:16526"/>
        <dbReference type="ChEBI" id="CHEBI:16810"/>
        <dbReference type="ChEBI" id="CHEBI:16842"/>
        <dbReference type="ChEBI" id="CHEBI:30031"/>
        <dbReference type="ChEBI" id="CHEBI:61929"/>
        <dbReference type="ChEBI" id="CHEBI:61961"/>
        <dbReference type="EC" id="1.14.11.66"/>
    </reaction>
</comment>
<dbReference type="SMART" id="SM00545">
    <property type="entry name" value="JmjN"/>
    <property type="match status" value="1"/>
</dbReference>
<dbReference type="PROSITE" id="PS50016">
    <property type="entry name" value="ZF_PHD_2"/>
    <property type="match status" value="1"/>
</dbReference>
<evidence type="ECO:0000259" key="22">
    <source>
        <dbReference type="PROSITE" id="PS51805"/>
    </source>
</evidence>
<dbReference type="CDD" id="cd15675">
    <property type="entry name" value="ePHD_JMJD2"/>
    <property type="match status" value="1"/>
</dbReference>
<dbReference type="InterPro" id="IPR013083">
    <property type="entry name" value="Znf_RING/FYVE/PHD"/>
</dbReference>
<dbReference type="GO" id="GO:0010468">
    <property type="term" value="P:regulation of gene expression"/>
    <property type="evidence" value="ECO:0007669"/>
    <property type="project" value="TreeGrafter"/>
</dbReference>
<evidence type="ECO:0000256" key="5">
    <source>
        <dbReference type="ARBA" id="ARBA00022723"/>
    </source>
</evidence>
<keyword evidence="12" id="KW-0408">Iron</keyword>
<dbReference type="SMART" id="SM00558">
    <property type="entry name" value="JmjC"/>
    <property type="match status" value="1"/>
</dbReference>
<evidence type="ECO:0000256" key="13">
    <source>
        <dbReference type="ARBA" id="ARBA00023015"/>
    </source>
</evidence>
<keyword evidence="10" id="KW-0223">Dioxygenase</keyword>
<evidence type="ECO:0000256" key="14">
    <source>
        <dbReference type="ARBA" id="ARBA00023163"/>
    </source>
</evidence>
<dbReference type="PROSITE" id="PS01359">
    <property type="entry name" value="ZF_PHD_1"/>
    <property type="match status" value="1"/>
</dbReference>
<accession>A0A6J8AIP2</accession>
<dbReference type="PANTHER" id="PTHR10694:SF129">
    <property type="entry name" value="LYSINE-SPECIFIC DEMETHYLASE 4B-RELATED"/>
    <property type="match status" value="1"/>
</dbReference>
<feature type="region of interest" description="Disordered" evidence="18">
    <location>
        <begin position="1513"/>
        <end position="1614"/>
    </location>
</feature>
<feature type="compositionally biased region" description="Basic and acidic residues" evidence="18">
    <location>
        <begin position="1601"/>
        <end position="1614"/>
    </location>
</feature>
<dbReference type="GO" id="GO:0000785">
    <property type="term" value="C:chromatin"/>
    <property type="evidence" value="ECO:0007669"/>
    <property type="project" value="TreeGrafter"/>
</dbReference>
<dbReference type="EMBL" id="CACVKT020001357">
    <property type="protein sequence ID" value="CAC5367245.1"/>
    <property type="molecule type" value="Genomic_DNA"/>
</dbReference>
<feature type="region of interest" description="Disordered" evidence="18">
    <location>
        <begin position="424"/>
        <end position="548"/>
    </location>
</feature>
<dbReference type="Gene3D" id="2.60.120.650">
    <property type="entry name" value="Cupin"/>
    <property type="match status" value="1"/>
</dbReference>
<dbReference type="FunFam" id="2.60.120.650:FF:000048">
    <property type="entry name" value="Lysine-specific demethylase 4A"/>
    <property type="match status" value="1"/>
</dbReference>